<dbReference type="RefSeq" id="WP_074881492.1">
    <property type="nucleotide sequence ID" value="NZ_FORC01000001.1"/>
</dbReference>
<accession>A0A1I3HZ07</accession>
<proteinExistence type="predicted"/>
<evidence type="ECO:0000313" key="7">
    <source>
        <dbReference type="EMBL" id="SFI40944.1"/>
    </source>
</evidence>
<gene>
    <name evidence="7" type="ORF">SAMN05216602_1284</name>
</gene>
<feature type="transmembrane region" description="Helical" evidence="6">
    <location>
        <begin position="151"/>
        <end position="169"/>
    </location>
</feature>
<feature type="transmembrane region" description="Helical" evidence="6">
    <location>
        <begin position="329"/>
        <end position="352"/>
    </location>
</feature>
<feature type="transmembrane region" description="Helical" evidence="6">
    <location>
        <begin position="359"/>
        <end position="380"/>
    </location>
</feature>
<dbReference type="AlphaFoldDB" id="A0A1I3HZ07"/>
<protein>
    <submittedName>
        <fullName evidence="7">Membrane protein involved in the export of O-antigen and teichoic acid</fullName>
    </submittedName>
</protein>
<dbReference type="EMBL" id="FORC01000001">
    <property type="protein sequence ID" value="SFI40944.1"/>
    <property type="molecule type" value="Genomic_DNA"/>
</dbReference>
<evidence type="ECO:0000256" key="6">
    <source>
        <dbReference type="SAM" id="Phobius"/>
    </source>
</evidence>
<dbReference type="OrthoDB" id="6053968at2"/>
<feature type="transmembrane region" description="Helical" evidence="6">
    <location>
        <begin position="386"/>
        <end position="405"/>
    </location>
</feature>
<keyword evidence="2" id="KW-1003">Cell membrane</keyword>
<evidence type="ECO:0000256" key="2">
    <source>
        <dbReference type="ARBA" id="ARBA00022475"/>
    </source>
</evidence>
<reference evidence="8" key="1">
    <citation type="submission" date="2016-10" db="EMBL/GenBank/DDBJ databases">
        <authorList>
            <person name="Varghese N."/>
            <person name="Submissions S."/>
        </authorList>
    </citation>
    <scope>NUCLEOTIDE SEQUENCE [LARGE SCALE GENOMIC DNA]</scope>
    <source>
        <strain evidence="8">LMG 22563</strain>
    </source>
</reference>
<keyword evidence="5 6" id="KW-0472">Membrane</keyword>
<keyword evidence="4 6" id="KW-1133">Transmembrane helix</keyword>
<evidence type="ECO:0000256" key="1">
    <source>
        <dbReference type="ARBA" id="ARBA00004651"/>
    </source>
</evidence>
<feature type="transmembrane region" description="Helical" evidence="6">
    <location>
        <begin position="291"/>
        <end position="317"/>
    </location>
</feature>
<evidence type="ECO:0000256" key="3">
    <source>
        <dbReference type="ARBA" id="ARBA00022692"/>
    </source>
</evidence>
<evidence type="ECO:0000256" key="5">
    <source>
        <dbReference type="ARBA" id="ARBA00023136"/>
    </source>
</evidence>
<comment type="subcellular location">
    <subcellularLocation>
        <location evidence="1">Cell membrane</location>
        <topology evidence="1">Multi-pass membrane protein</topology>
    </subcellularLocation>
</comment>
<evidence type="ECO:0000313" key="8">
    <source>
        <dbReference type="Proteomes" id="UP000183018"/>
    </source>
</evidence>
<dbReference type="STRING" id="289370.SAMN05216602_1284"/>
<dbReference type="PANTHER" id="PTHR30250:SF11">
    <property type="entry name" value="O-ANTIGEN TRANSPORTER-RELATED"/>
    <property type="match status" value="1"/>
</dbReference>
<dbReference type="InterPro" id="IPR050833">
    <property type="entry name" value="Poly_Biosynth_Transport"/>
</dbReference>
<sequence>MFRGPIALAALRTSVVLGLRLIVQAGILLLVARMLGPGQFGSFVGVAALAVLLGTLSTFGTHLVLLGAMSKDPVSRAQILSYALPTTLLCGGALLIAFVLICTQLLHASGVGWGVLLALGVAEMLLMPLSALAVVEVLAAEHTARSQLLQTLPLALRLVAAAAVGWLAPEDPLTVYGYGYCMATAIGLLVMLACLPRRWPHPRVWRRPSGQELREAASYAALNISAIGPAELDKTLAIRLLPLPAAGLYAAAARVVGAVTLPVTALMLSALPRLFREGHEQPQRTARLLRWIFGATALYGMGLAVALWCCAPLFAWLLGGKYEGVDEVVRWLCLAVPGMALRIAAGNALMALGKPWMRAGFEVAGLVVLSVAAMLLTAYIGIFGMALALVCSEWAMALLGSGLVVRVCCGRRWRKASASSTQYIESCHK</sequence>
<dbReference type="PANTHER" id="PTHR30250">
    <property type="entry name" value="PST FAMILY PREDICTED COLANIC ACID TRANSPORTER"/>
    <property type="match status" value="1"/>
</dbReference>
<keyword evidence="3 6" id="KW-0812">Transmembrane</keyword>
<evidence type="ECO:0000256" key="4">
    <source>
        <dbReference type="ARBA" id="ARBA00022989"/>
    </source>
</evidence>
<name>A0A1I3HZ07_9GAMM</name>
<dbReference type="Pfam" id="PF01943">
    <property type="entry name" value="Polysacc_synt"/>
    <property type="match status" value="1"/>
</dbReference>
<feature type="transmembrane region" description="Helical" evidence="6">
    <location>
        <begin position="175"/>
        <end position="195"/>
    </location>
</feature>
<organism evidence="7 8">
    <name type="scientific">Phytopseudomonas argentinensis</name>
    <dbReference type="NCBI Taxonomy" id="289370"/>
    <lineage>
        <taxon>Bacteria</taxon>
        <taxon>Pseudomonadati</taxon>
        <taxon>Pseudomonadota</taxon>
        <taxon>Gammaproteobacteria</taxon>
        <taxon>Pseudomonadales</taxon>
        <taxon>Pseudomonadaceae</taxon>
        <taxon>Phytopseudomonas</taxon>
    </lineage>
</organism>
<keyword evidence="8" id="KW-1185">Reference proteome</keyword>
<feature type="transmembrane region" description="Helical" evidence="6">
    <location>
        <begin position="113"/>
        <end position="139"/>
    </location>
</feature>
<feature type="transmembrane region" description="Helical" evidence="6">
    <location>
        <begin position="79"/>
        <end position="101"/>
    </location>
</feature>
<feature type="transmembrane region" description="Helical" evidence="6">
    <location>
        <begin position="41"/>
        <end position="67"/>
    </location>
</feature>
<dbReference type="Proteomes" id="UP000183018">
    <property type="component" value="Unassembled WGS sequence"/>
</dbReference>
<dbReference type="GO" id="GO:0005886">
    <property type="term" value="C:plasma membrane"/>
    <property type="evidence" value="ECO:0007669"/>
    <property type="project" value="UniProtKB-SubCell"/>
</dbReference>
<dbReference type="InterPro" id="IPR002797">
    <property type="entry name" value="Polysacc_synth"/>
</dbReference>